<evidence type="ECO:0000256" key="1">
    <source>
        <dbReference type="ARBA" id="ARBA00004613"/>
    </source>
</evidence>
<feature type="compositionally biased region" description="Low complexity" evidence="5">
    <location>
        <begin position="1164"/>
        <end position="1176"/>
    </location>
</feature>
<keyword evidence="2" id="KW-0964">Secreted</keyword>
<evidence type="ECO:0000256" key="2">
    <source>
        <dbReference type="ARBA" id="ARBA00022525"/>
    </source>
</evidence>
<dbReference type="EMBL" id="JADOUF010000001">
    <property type="protein sequence ID" value="MBG6134053.1"/>
    <property type="molecule type" value="Genomic_DNA"/>
</dbReference>
<dbReference type="NCBIfam" id="TIGR01643">
    <property type="entry name" value="YD_repeat_2x"/>
    <property type="match status" value="1"/>
</dbReference>
<dbReference type="Gene3D" id="2.180.10.10">
    <property type="entry name" value="RHS repeat-associated core"/>
    <property type="match status" value="1"/>
</dbReference>
<evidence type="ECO:0000256" key="4">
    <source>
        <dbReference type="ARBA" id="ARBA00023026"/>
    </source>
</evidence>
<dbReference type="Pfam" id="PF03534">
    <property type="entry name" value="SpvB"/>
    <property type="match status" value="1"/>
</dbReference>
<feature type="chain" id="PRO_5035180660" evidence="6">
    <location>
        <begin position="33"/>
        <end position="2089"/>
    </location>
</feature>
<feature type="region of interest" description="Disordered" evidence="5">
    <location>
        <begin position="2054"/>
        <end position="2089"/>
    </location>
</feature>
<dbReference type="InterPro" id="IPR022385">
    <property type="entry name" value="Rhs_assc_core"/>
</dbReference>
<dbReference type="NCBIfam" id="TIGR03696">
    <property type="entry name" value="Rhs_assc_core"/>
    <property type="match status" value="1"/>
</dbReference>
<dbReference type="PANTHER" id="PTHR32305">
    <property type="match status" value="1"/>
</dbReference>
<dbReference type="GO" id="GO:0005737">
    <property type="term" value="C:cytoplasm"/>
    <property type="evidence" value="ECO:0007669"/>
    <property type="project" value="InterPro"/>
</dbReference>
<dbReference type="Proteomes" id="UP000622552">
    <property type="component" value="Unassembled WGS sequence"/>
</dbReference>
<dbReference type="GO" id="GO:0005576">
    <property type="term" value="C:extracellular region"/>
    <property type="evidence" value="ECO:0007669"/>
    <property type="project" value="UniProtKB-SubCell"/>
</dbReference>
<organism evidence="8 9">
    <name type="scientific">Longispora fulva</name>
    <dbReference type="NCBI Taxonomy" id="619741"/>
    <lineage>
        <taxon>Bacteria</taxon>
        <taxon>Bacillati</taxon>
        <taxon>Actinomycetota</taxon>
        <taxon>Actinomycetes</taxon>
        <taxon>Micromonosporales</taxon>
        <taxon>Micromonosporaceae</taxon>
        <taxon>Longispora</taxon>
    </lineage>
</organism>
<sequence length="2089" mass="221698">MFAPPRPRRGWLSAAVAVGLAASLLSAAPALAAPYHPGHAQKETPVAGRSVKPGPASAPPIAPPFRGTAPVWPPATSVDVDLAAASGVRGLGAGQRASAVRAAGTPVWLATAGRPTATAVARKETVRTLDHAASAAAGVDGLVFAVSGDSGPLDIAVDYSGFRWAGGADWAQRLRLVELPDCALTTPTADGCHGRPVPSRTDTAAATVSTTVTGSRLLGLTTGTGSGAGNYAATPLSPSALWSAGSNTGGFSWAYPMRTPPSLGGPAPQLKLAYSSAAVDGKMAASNNQPGWVGEGFDLDPGFIERRYRPCVEDRGAGANNPDTGGDQCWATDNATLSFGGHGGELIKDPTVADRWRTRADDGTLVEHRTGAANGARNGEYWVVTTTDGTQYWFGQSAGATLTMPVAGNHADEPCHATAFADSFCVQAWQWHLDHVVDTHGNTMSYVYAKETNKYAKNNKTTDLVSYDRAGYLTRIDYGTRTDRTEAAPMQVVFDTADRCLSACATHDAGHWPDVPWDTECVTSPCTMLSPTFWSTKRLVKVTTRVAGSPVEEWTLTQSFPDPGDGTRAGLWLERISHKGLVRGTAPMPDVVFEGVQLSNRVDTYNDQYAAMKWWRLRTITLETGGKISVTYSAADCVPGTRMPDPAALQDNTLRCYPVRWKPEGNDDAIVDFFHKYVVTDITETDLPASGGAPRTLTHYDYVGDPAWHYTDDDGLIKAENKTWSVWRGYGAVRTVKGDPGERTVTEARYFRGMDGDHLPTGTRDVSLPAIAVGGVPKATDEDAFAGMTRETLVWNGAAEVSATVSEPWQSPPTATRTINNSTVYARHTQVAVAHTRTALDGGRGYRTTRTASTYENTYGTVTQAEDSGDEKVAGDETCTVTSYARNTGAWLVAAPNRIEKYGVTCAKVTAGTYTATDVIGDNRMSFDQQAFGAAPTRGEVTRNEELTSVAGARGYVTTARSDFDANGRVVANYDAHDQKTTTGYTPAAGGPVTGTTTTTPLLWKSTTTLDPAWGVTVATVDTNGRRSDLTYDPLGRLTAVWGPGRDKLSQSANATYTYLTRNDGPSVVTSAALTPNGGYKRSYALYDGLGRPRQSQTADESGGPNAVVADTLYDTAGRAARTNRGYLSTVAAGPNLFQPTGVIPVQNVTVFDGANRITADIVSTSAPSGGSPGATEKWRTSTSYGGDRTDRTPPAGGVVTSALTDAAGHTVELRQYHQGVAAGTADPATFDRTTYTFDNRDLLRRVTDSAGRHWDTTYDLRGRPVHATDPDSGATDTAYADTGEVLTETDAHGTLAFTYDPIGRKRTERVGTATGTVLAEWSYDTLASGSVVRGQLAKTTRYSGGRAYSTEVTGYTVDYQPTGNKITIPDEETGLGGNYTYAYTYKQDGSPATTRLPATGDLKLETLTYGYDLLGHQATVRDGYGTSPETDLVTGTGFTAFGEVGSFQLANNAGRTVDVTRTYDTDTRRLAQIWTSRQTGPTTISDIRFSYDPAGNTTRIADLTSGDTQCFRTDHLRRLAEAWTPGGADCAPDPAVGGGPAPYWQSYRYDTAGNRTTLVEHATSAGDRTTTSAVDPGRHLVTGTSTTDAAGTRTAGYTYTDAGDTWTRPTAAAGTQTLTWDPEGHLSTAKDTTGTTSYVYDGDGKRLIRTDPTGKTLYLPGQELRFTTAGSTTAAVRYYRHADGTVAMRTGAGITWLSADEHGTASVSVNAVSQAVAVRRQTPFGVPRGTTGTWVPQYDKGFLGGTNDNTGLTNLGAREYDPGTGRFISRDKVLRNDDPQQVNGYAYANNNPVTFTDPTGLDWLDSLSDAASDFVDTATDVIDRTDAPMFALGLGMTLLGGMTDTLGGALCATGVGAPLGAVVLAGGIYVTSAGVAIAVTAVAAPNIAYAVQNNDSGGGGGESDDPDSAATPREYEEEIRMLMKDHDNKGGGALTEENAIESLQGPPGTKPNVTEDGLKGGADIEFTDADGNVVLRREVKTTGNVDGYSSFNSHIKEANLQFDKDGEIFYQVKDGADVENWIQRWQGSRRGVDSYTKVKVRFRTESGKDLGTYNLGIKGKAGYTPPKPQPRPEPPRQQGGCRRYPGEC</sequence>
<evidence type="ECO:0000313" key="8">
    <source>
        <dbReference type="EMBL" id="MBG6134053.1"/>
    </source>
</evidence>
<name>A0A8J7GM16_9ACTN</name>
<accession>A0A8J7GM16</accession>
<feature type="region of interest" description="Disordered" evidence="5">
    <location>
        <begin position="1563"/>
        <end position="1588"/>
    </location>
</feature>
<feature type="region of interest" description="Disordered" evidence="5">
    <location>
        <begin position="36"/>
        <end position="68"/>
    </location>
</feature>
<keyword evidence="9" id="KW-1185">Reference proteome</keyword>
<evidence type="ECO:0000256" key="3">
    <source>
        <dbReference type="ARBA" id="ARBA00022737"/>
    </source>
</evidence>
<dbReference type="PROSITE" id="PS51318">
    <property type="entry name" value="TAT"/>
    <property type="match status" value="1"/>
</dbReference>
<proteinExistence type="predicted"/>
<evidence type="ECO:0000256" key="6">
    <source>
        <dbReference type="SAM" id="SignalP"/>
    </source>
</evidence>
<evidence type="ECO:0000259" key="7">
    <source>
        <dbReference type="Pfam" id="PF25023"/>
    </source>
</evidence>
<comment type="subcellular location">
    <subcellularLocation>
        <location evidence="1">Secreted</location>
    </subcellularLocation>
</comment>
<protein>
    <submittedName>
        <fullName evidence="8">RHS repeat-associated protein</fullName>
    </submittedName>
</protein>
<feature type="region of interest" description="Disordered" evidence="5">
    <location>
        <begin position="1892"/>
        <end position="1915"/>
    </location>
</feature>
<dbReference type="PANTHER" id="PTHR32305:SF17">
    <property type="entry name" value="TRNA NUCLEASE WAPA"/>
    <property type="match status" value="1"/>
</dbReference>
<dbReference type="InterPro" id="IPR056823">
    <property type="entry name" value="TEN-like_YD-shell"/>
</dbReference>
<dbReference type="InterPro" id="IPR006311">
    <property type="entry name" value="TAT_signal"/>
</dbReference>
<dbReference type="InterPro" id="IPR050708">
    <property type="entry name" value="T6SS_VgrG/RHS"/>
</dbReference>
<feature type="signal peptide" evidence="6">
    <location>
        <begin position="1"/>
        <end position="32"/>
    </location>
</feature>
<gene>
    <name evidence="8" type="ORF">IW245_000247</name>
</gene>
<feature type="region of interest" description="Disordered" evidence="5">
    <location>
        <begin position="1163"/>
        <end position="1197"/>
    </location>
</feature>
<keyword evidence="6" id="KW-0732">Signal</keyword>
<dbReference type="InterPro" id="IPR003284">
    <property type="entry name" value="Sal_SpvB"/>
</dbReference>
<dbReference type="InterPro" id="IPR006530">
    <property type="entry name" value="YD"/>
</dbReference>
<feature type="domain" description="Teneurin-like YD-shell" evidence="7">
    <location>
        <begin position="1547"/>
        <end position="1794"/>
    </location>
</feature>
<evidence type="ECO:0000256" key="5">
    <source>
        <dbReference type="SAM" id="MobiDB-lite"/>
    </source>
</evidence>
<keyword evidence="4" id="KW-0843">Virulence</keyword>
<dbReference type="RefSeq" id="WP_197001334.1">
    <property type="nucleotide sequence ID" value="NZ_BONS01000026.1"/>
</dbReference>
<reference evidence="8" key="1">
    <citation type="submission" date="2020-11" db="EMBL/GenBank/DDBJ databases">
        <title>Sequencing the genomes of 1000 actinobacteria strains.</title>
        <authorList>
            <person name="Klenk H.-P."/>
        </authorList>
    </citation>
    <scope>NUCLEOTIDE SEQUENCE</scope>
    <source>
        <strain evidence="8">DSM 45356</strain>
    </source>
</reference>
<comment type="caution">
    <text evidence="8">The sequence shown here is derived from an EMBL/GenBank/DDBJ whole genome shotgun (WGS) entry which is preliminary data.</text>
</comment>
<evidence type="ECO:0000313" key="9">
    <source>
        <dbReference type="Proteomes" id="UP000622552"/>
    </source>
</evidence>
<dbReference type="Pfam" id="PF25023">
    <property type="entry name" value="TEN_YD-shell"/>
    <property type="match status" value="1"/>
</dbReference>
<keyword evidence="3" id="KW-0677">Repeat</keyword>